<evidence type="ECO:0000313" key="4">
    <source>
        <dbReference type="EMBL" id="SDW07607.1"/>
    </source>
</evidence>
<dbReference type="Pfam" id="PF03358">
    <property type="entry name" value="FMN_red"/>
    <property type="match status" value="1"/>
</dbReference>
<dbReference type="EMBL" id="FNNG01000001">
    <property type="protein sequence ID" value="SDW07607.1"/>
    <property type="molecule type" value="Genomic_DNA"/>
</dbReference>
<dbReference type="GO" id="GO:0016491">
    <property type="term" value="F:oxidoreductase activity"/>
    <property type="evidence" value="ECO:0007669"/>
    <property type="project" value="InterPro"/>
</dbReference>
<evidence type="ECO:0000313" key="5">
    <source>
        <dbReference type="Proteomes" id="UP000198828"/>
    </source>
</evidence>
<evidence type="ECO:0000256" key="1">
    <source>
        <dbReference type="ARBA" id="ARBA00022630"/>
    </source>
</evidence>
<keyword evidence="1" id="KW-0285">Flavoprotein</keyword>
<sequence>MKALGIVFSSRANGNCSNAIKYCLNKMKNKGYEIETLNIFEYEIQGCGNCNYICFNSGECVKEDDIYKLYNRCFEADKIIFAIPTFCGHLTSQYFKFWERSQSLFKDEEECENIFLKKINLIIIGNLSSGGDMAVHEALYGFINRRFYPEVVLLSSEDYNTSSIKGNLVEFSGIRDRLDNFVEKIVSKS</sequence>
<dbReference type="PANTHER" id="PTHR43278:SF4">
    <property type="entry name" value="NAD(P)H-DEPENDENT FMN-CONTAINING OXIDOREDUCTASE YWQN-RELATED"/>
    <property type="match status" value="1"/>
</dbReference>
<organism evidence="4 5">
    <name type="scientific">Tepidimicrobium xylanilyticum</name>
    <dbReference type="NCBI Taxonomy" id="1123352"/>
    <lineage>
        <taxon>Bacteria</taxon>
        <taxon>Bacillati</taxon>
        <taxon>Bacillota</taxon>
        <taxon>Tissierellia</taxon>
        <taxon>Tissierellales</taxon>
        <taxon>Tepidimicrobiaceae</taxon>
        <taxon>Tepidimicrobium</taxon>
    </lineage>
</organism>
<evidence type="ECO:0000259" key="3">
    <source>
        <dbReference type="Pfam" id="PF03358"/>
    </source>
</evidence>
<dbReference type="AlphaFoldDB" id="A0A1H2QK68"/>
<keyword evidence="2" id="KW-0288">FMN</keyword>
<name>A0A1H2QK68_9FIRM</name>
<feature type="domain" description="NADPH-dependent FMN reductase-like" evidence="3">
    <location>
        <begin position="1"/>
        <end position="137"/>
    </location>
</feature>
<protein>
    <submittedName>
        <fullName evidence="4">NADPH-dependent FMN reductase</fullName>
    </submittedName>
</protein>
<dbReference type="SUPFAM" id="SSF52218">
    <property type="entry name" value="Flavoproteins"/>
    <property type="match status" value="1"/>
</dbReference>
<gene>
    <name evidence="4" type="ORF">SAMN05660923_00169</name>
</gene>
<reference evidence="4 5" key="1">
    <citation type="submission" date="2016-10" db="EMBL/GenBank/DDBJ databases">
        <authorList>
            <person name="de Groot N.N."/>
        </authorList>
    </citation>
    <scope>NUCLEOTIDE SEQUENCE [LARGE SCALE GENOMIC DNA]</scope>
    <source>
        <strain evidence="4 5">DSM 23310</strain>
    </source>
</reference>
<keyword evidence="5" id="KW-1185">Reference proteome</keyword>
<dbReference type="InterPro" id="IPR005025">
    <property type="entry name" value="FMN_Rdtase-like_dom"/>
</dbReference>
<proteinExistence type="predicted"/>
<dbReference type="Gene3D" id="3.40.50.360">
    <property type="match status" value="1"/>
</dbReference>
<dbReference type="OrthoDB" id="9805976at2"/>
<accession>A0A1H2QK68</accession>
<evidence type="ECO:0000256" key="2">
    <source>
        <dbReference type="ARBA" id="ARBA00022643"/>
    </source>
</evidence>
<dbReference type="RefSeq" id="WP_093749899.1">
    <property type="nucleotide sequence ID" value="NZ_FNNG01000001.1"/>
</dbReference>
<dbReference type="InterPro" id="IPR051796">
    <property type="entry name" value="ISF_SsuE-like"/>
</dbReference>
<dbReference type="PANTHER" id="PTHR43278">
    <property type="entry name" value="NAD(P)H-DEPENDENT FMN-CONTAINING OXIDOREDUCTASE YWQN-RELATED"/>
    <property type="match status" value="1"/>
</dbReference>
<dbReference type="InterPro" id="IPR029039">
    <property type="entry name" value="Flavoprotein-like_sf"/>
</dbReference>
<dbReference type="Proteomes" id="UP000198828">
    <property type="component" value="Unassembled WGS sequence"/>
</dbReference>